<name>A0A481W7B6_9CAUD</name>
<feature type="region of interest" description="Disordered" evidence="1">
    <location>
        <begin position="94"/>
        <end position="128"/>
    </location>
</feature>
<accession>A0A481W7B6</accession>
<dbReference type="KEGG" id="vg:55011802"/>
<reference evidence="2" key="1">
    <citation type="submission" date="2019-01" db="EMBL/GenBank/DDBJ databases">
        <authorList>
            <person name="Hylling O."/>
            <person name="Carstens A.B."/>
            <person name="Hansen L.H."/>
        </authorList>
    </citation>
    <scope>NUCLEOTIDE SEQUENCE [LARGE SCALE GENOMIC DNA]</scope>
</reference>
<organism evidence="2 3">
    <name type="scientific">Pseudomonas phage Lana</name>
    <dbReference type="NCBI Taxonomy" id="2530172"/>
    <lineage>
        <taxon>Viruses</taxon>
        <taxon>Duplodnaviria</taxon>
        <taxon>Heunggongvirae</taxon>
        <taxon>Uroviricota</taxon>
        <taxon>Caudoviricetes</taxon>
        <taxon>Lanavirus</taxon>
        <taxon>Lanavirus lana</taxon>
    </lineage>
</organism>
<keyword evidence="3" id="KW-1185">Reference proteome</keyword>
<evidence type="ECO:0000256" key="1">
    <source>
        <dbReference type="SAM" id="MobiDB-lite"/>
    </source>
</evidence>
<dbReference type="GeneID" id="55011802"/>
<feature type="compositionally biased region" description="Basic residues" evidence="1">
    <location>
        <begin position="117"/>
        <end position="128"/>
    </location>
</feature>
<protein>
    <submittedName>
        <fullName evidence="2">Uncharacterized protein</fullName>
    </submittedName>
</protein>
<sequence length="128" mass="13978">MKKPLNTNNHMNIDIGQFMIIVTRYDWASRNKEGEAGTTEQLTPLAYLYSGVQQPRLAPKKGELDLWTVVGEGLQGGIVNIRLDFIIAAVPADKPVPAPAPAPQEGEFIPADTPAKPPRRPRAPRAAK</sequence>
<evidence type="ECO:0000313" key="3">
    <source>
        <dbReference type="Proteomes" id="UP000293575"/>
    </source>
</evidence>
<dbReference type="RefSeq" id="YP_009820366.1">
    <property type="nucleotide sequence ID" value="NC_048166.1"/>
</dbReference>
<dbReference type="Proteomes" id="UP000293575">
    <property type="component" value="Segment"/>
</dbReference>
<evidence type="ECO:0000313" key="2">
    <source>
        <dbReference type="EMBL" id="QBJ04538.1"/>
    </source>
</evidence>
<dbReference type="EMBL" id="MK473373">
    <property type="protein sequence ID" value="QBJ04538.1"/>
    <property type="molecule type" value="Genomic_DNA"/>
</dbReference>
<proteinExistence type="predicted"/>